<evidence type="ECO:0000313" key="10">
    <source>
        <dbReference type="Proteomes" id="UP000826651"/>
    </source>
</evidence>
<dbReference type="InterPro" id="IPR048912">
    <property type="entry name" value="BetaGal1-like_ABD1"/>
</dbReference>
<keyword evidence="3 4" id="KW-0326">Glycosidase</keyword>
<protein>
    <recommendedName>
        <fullName evidence="4">Beta-galactosidase</fullName>
        <ecNumber evidence="4">3.2.1.23</ecNumber>
    </recommendedName>
</protein>
<gene>
    <name evidence="9" type="ORF">KCQ71_09240</name>
</gene>
<evidence type="ECO:0000259" key="7">
    <source>
        <dbReference type="Pfam" id="PF21317"/>
    </source>
</evidence>
<dbReference type="InterPro" id="IPR017853">
    <property type="entry name" value="GH"/>
</dbReference>
<comment type="catalytic activity">
    <reaction evidence="4">
        <text>Hydrolysis of terminal non-reducing beta-D-galactose residues in beta-D-galactosides.</text>
        <dbReference type="EC" id="3.2.1.23"/>
    </reaction>
</comment>
<accession>A0ABS7S7L3</accession>
<dbReference type="PANTHER" id="PTHR23421">
    <property type="entry name" value="BETA-GALACTOSIDASE RELATED"/>
    <property type="match status" value="1"/>
</dbReference>
<dbReference type="SUPFAM" id="SSF51445">
    <property type="entry name" value="(Trans)glycosidases"/>
    <property type="match status" value="1"/>
</dbReference>
<evidence type="ECO:0000256" key="1">
    <source>
        <dbReference type="ARBA" id="ARBA00009809"/>
    </source>
</evidence>
<dbReference type="Proteomes" id="UP000826651">
    <property type="component" value="Unassembled WGS sequence"/>
</dbReference>
<dbReference type="Pfam" id="PF01301">
    <property type="entry name" value="Glyco_hydro_35"/>
    <property type="match status" value="1"/>
</dbReference>
<reference evidence="9 10" key="1">
    <citation type="submission" date="2021-04" db="EMBL/GenBank/DDBJ databases">
        <title>Ruania sp. nov., isolated from sandy soil of mangrove forest.</title>
        <authorList>
            <person name="Ge X."/>
            <person name="Huang R."/>
            <person name="Liu W."/>
        </authorList>
    </citation>
    <scope>NUCLEOTIDE SEQUENCE [LARGE SCALE GENOMIC DNA]</scope>
    <source>
        <strain evidence="9 10">N2-46</strain>
    </source>
</reference>
<dbReference type="PROSITE" id="PS01182">
    <property type="entry name" value="GLYCOSYL_HYDROL_F35"/>
    <property type="match status" value="1"/>
</dbReference>
<evidence type="ECO:0000259" key="6">
    <source>
        <dbReference type="Pfam" id="PF01301"/>
    </source>
</evidence>
<dbReference type="Gene3D" id="2.60.120.260">
    <property type="entry name" value="Galactose-binding domain-like"/>
    <property type="match status" value="2"/>
</dbReference>
<comment type="caution">
    <text evidence="9">The sequence shown here is derived from an EMBL/GenBank/DDBJ whole genome shotgun (WGS) entry which is preliminary data.</text>
</comment>
<dbReference type="RefSeq" id="WP_223405108.1">
    <property type="nucleotide sequence ID" value="NZ_JAGSHT010000010.1"/>
</dbReference>
<evidence type="ECO:0000256" key="5">
    <source>
        <dbReference type="RuleBase" id="RU003679"/>
    </source>
</evidence>
<dbReference type="Pfam" id="PF21467">
    <property type="entry name" value="BetaGal_gal-bd"/>
    <property type="match status" value="1"/>
</dbReference>
<evidence type="ECO:0000313" key="9">
    <source>
        <dbReference type="EMBL" id="MBZ2196334.1"/>
    </source>
</evidence>
<dbReference type="EMBL" id="JAGSHT010000010">
    <property type="protein sequence ID" value="MBZ2196334.1"/>
    <property type="molecule type" value="Genomic_DNA"/>
</dbReference>
<name>A0ABS7S7L3_9MICO</name>
<evidence type="ECO:0000259" key="8">
    <source>
        <dbReference type="Pfam" id="PF21467"/>
    </source>
</evidence>
<keyword evidence="10" id="KW-1185">Reference proteome</keyword>
<evidence type="ECO:0000256" key="4">
    <source>
        <dbReference type="RuleBase" id="RU000675"/>
    </source>
</evidence>
<proteinExistence type="inferred from homology"/>
<dbReference type="InterPro" id="IPR008979">
    <property type="entry name" value="Galactose-bd-like_sf"/>
</dbReference>
<dbReference type="PRINTS" id="PR00742">
    <property type="entry name" value="GLHYDRLASE35"/>
</dbReference>
<dbReference type="PIRSF" id="PIRSF006336">
    <property type="entry name" value="B-gal"/>
    <property type="match status" value="1"/>
</dbReference>
<dbReference type="Gene3D" id="3.20.20.80">
    <property type="entry name" value="Glycosidases"/>
    <property type="match status" value="1"/>
</dbReference>
<evidence type="ECO:0000256" key="2">
    <source>
        <dbReference type="ARBA" id="ARBA00022801"/>
    </source>
</evidence>
<feature type="domain" description="Beta-galactosidase galactose-binding" evidence="8">
    <location>
        <begin position="529"/>
        <end position="585"/>
    </location>
</feature>
<sequence>MTDTFTVSGQVFLRDGAPHQIISGAVHYFRIPRALWEDRLRRLLAMGANTVETYVAWNFHAPHAGAAPDFTAGADLGAYIDLAGELGLDVIVRPGPYICAEWDLGGFPSWLLTDDAAAGALRTSDPAYLAHVDEWFDVLIPIIAERQLTRGGPVIAVQAENEYGSYGNDAAYLRAMADGLRARGIDVLLFTSDGPEPLMLAGGTVPGLLATANFGSRQAEAFAELARARPDQPGMCMEFWNGWFDHWGARHHTRDAASAAEELAGMLADGRSVNFYMAHGGTNFGVWAGANCHDAEDAGAGPGYQPTITSYDYDAPIAEDGALTAKFEAFRDVIAAHTGRTPPAPPSAPVRLAPRTVEVQASLDLGAVLDGVPTVSAPTPRSFERLGIHHGVVRYVTTVPSTTPPIPAADLHLDGLADLATVMVNGALVGRLGRTQADPAYGPAGDGLRIELDQPVNTIEITVTSLGRVNFGRHLRDPKGLAAVRFSHQHLFGWEHAGLDLTTLPELDWSAAEPTTAVGLEPVTGAGVHRAELDLTEVGDGYLALPGWREGYVFLNGFNLGRYWNAAGPQRTLYAPAPCWRVGSNELVVVEFSGAGDSIEIRQDADLG</sequence>
<dbReference type="InterPro" id="IPR019801">
    <property type="entry name" value="Glyco_hydro_35_CS"/>
</dbReference>
<dbReference type="InterPro" id="IPR048913">
    <property type="entry name" value="BetaGal_gal-bd"/>
</dbReference>
<dbReference type="EC" id="3.2.1.23" evidence="4"/>
<keyword evidence="2 4" id="KW-0378">Hydrolase</keyword>
<comment type="similarity">
    <text evidence="1 5">Belongs to the glycosyl hydrolase 35 family.</text>
</comment>
<dbReference type="InterPro" id="IPR031330">
    <property type="entry name" value="Gly_Hdrlase_35_cat"/>
</dbReference>
<dbReference type="InterPro" id="IPR026283">
    <property type="entry name" value="B-gal_1-like"/>
</dbReference>
<feature type="domain" description="Glycoside hydrolase 35 catalytic" evidence="6">
    <location>
        <begin position="12"/>
        <end position="336"/>
    </location>
</feature>
<dbReference type="InterPro" id="IPR001944">
    <property type="entry name" value="Glycoside_Hdrlase_35"/>
</dbReference>
<feature type="domain" description="Beta-galactosidase 1-like first all-beta" evidence="7">
    <location>
        <begin position="380"/>
        <end position="499"/>
    </location>
</feature>
<dbReference type="SUPFAM" id="SSF49785">
    <property type="entry name" value="Galactose-binding domain-like"/>
    <property type="match status" value="1"/>
</dbReference>
<dbReference type="Pfam" id="PF21317">
    <property type="entry name" value="BetaGal_ABD_1"/>
    <property type="match status" value="1"/>
</dbReference>
<organism evidence="9 10">
    <name type="scientific">Occultella gossypii</name>
    <dbReference type="NCBI Taxonomy" id="2800820"/>
    <lineage>
        <taxon>Bacteria</taxon>
        <taxon>Bacillati</taxon>
        <taxon>Actinomycetota</taxon>
        <taxon>Actinomycetes</taxon>
        <taxon>Micrococcales</taxon>
        <taxon>Ruaniaceae</taxon>
        <taxon>Occultella</taxon>
    </lineage>
</organism>
<evidence type="ECO:0000256" key="3">
    <source>
        <dbReference type="ARBA" id="ARBA00023295"/>
    </source>
</evidence>